<dbReference type="AlphaFoldDB" id="A0A944DIH9"/>
<name>A0A944DIH9_DENI1</name>
<evidence type="ECO:0000259" key="1">
    <source>
        <dbReference type="Pfam" id="PF09361"/>
    </source>
</evidence>
<accession>A0A944DIH9</accession>
<dbReference type="Pfam" id="PF09361">
    <property type="entry name" value="Phasin_2"/>
    <property type="match status" value="1"/>
</dbReference>
<organism evidence="2 3">
    <name type="scientific">Denitromonas iodatirespirans</name>
    <dbReference type="NCBI Taxonomy" id="2795389"/>
    <lineage>
        <taxon>Bacteria</taxon>
        <taxon>Pseudomonadati</taxon>
        <taxon>Pseudomonadota</taxon>
        <taxon>Betaproteobacteria</taxon>
        <taxon>Rhodocyclales</taxon>
        <taxon>Zoogloeaceae</taxon>
        <taxon>Denitromonas</taxon>
    </lineage>
</organism>
<comment type="caution">
    <text evidence="2">The sequence shown here is derived from an EMBL/GenBank/DDBJ whole genome shotgun (WGS) entry which is preliminary data.</text>
</comment>
<feature type="domain" description="Phasin" evidence="1">
    <location>
        <begin position="13"/>
        <end position="100"/>
    </location>
</feature>
<keyword evidence="3" id="KW-1185">Reference proteome</keyword>
<proteinExistence type="predicted"/>
<evidence type="ECO:0000313" key="3">
    <source>
        <dbReference type="Proteomes" id="UP000694660"/>
    </source>
</evidence>
<evidence type="ECO:0000313" key="2">
    <source>
        <dbReference type="EMBL" id="MBT0963498.1"/>
    </source>
</evidence>
<reference evidence="3" key="1">
    <citation type="journal article" date="2022" name="ISME J.">
        <title>Genetic and phylogenetic analysis of dissimilatory iodate-reducing bacteria identifies potential niches across the world's oceans.</title>
        <authorList>
            <person name="Reyes-Umana V."/>
            <person name="Henning Z."/>
            <person name="Lee K."/>
            <person name="Barnum T.P."/>
            <person name="Coates J.D."/>
        </authorList>
    </citation>
    <scope>NUCLEOTIDE SEQUENCE [LARGE SCALE GENOMIC DNA]</scope>
    <source>
        <strain evidence="3">IR12</strain>
    </source>
</reference>
<sequence>MMTKDTLIVSHGDALDTLSGLVGIGFDATARLNVLSLDLFRAALKDHVALLSGLSTAREPKTVLALGAGSIEPALTRAVGYLRACYGVASEMGESINALLAPKYAAINKDLDKAIEHLSANTPVGGEVIASALKSAVSATHSAIEDAAKTTRTVVELSEANINKAADAAVKATAKAAKKVA</sequence>
<dbReference type="Proteomes" id="UP000694660">
    <property type="component" value="Unassembled WGS sequence"/>
</dbReference>
<dbReference type="EMBL" id="JAEKFT010000031">
    <property type="protein sequence ID" value="MBT0963498.1"/>
    <property type="molecule type" value="Genomic_DNA"/>
</dbReference>
<dbReference type="InterPro" id="IPR018968">
    <property type="entry name" value="Phasin"/>
</dbReference>
<gene>
    <name evidence="2" type="ORF">I8J34_20115</name>
</gene>
<dbReference type="RefSeq" id="WP_214363427.1">
    <property type="nucleotide sequence ID" value="NZ_JAEKFT010000031.1"/>
</dbReference>
<protein>
    <submittedName>
        <fullName evidence="2">Phasin family protein</fullName>
    </submittedName>
</protein>